<proteinExistence type="predicted"/>
<accession>A0A5K7ZKU5</accession>
<dbReference type="Proteomes" id="UP000425960">
    <property type="component" value="Chromosome"/>
</dbReference>
<dbReference type="RefSeq" id="WP_155321513.1">
    <property type="nucleotide sequence ID" value="NZ_AP021876.1"/>
</dbReference>
<name>A0A5K7ZKU5_9BACT</name>
<reference evidence="1 2" key="1">
    <citation type="submission" date="2019-11" db="EMBL/GenBank/DDBJ databases">
        <title>Comparative genomics of hydrocarbon-degrading Desulfosarcina strains.</title>
        <authorList>
            <person name="Watanabe M."/>
            <person name="Kojima H."/>
            <person name="Fukui M."/>
        </authorList>
    </citation>
    <scope>NUCLEOTIDE SEQUENCE [LARGE SCALE GENOMIC DNA]</scope>
    <source>
        <strain evidence="1 2">28bB2T</strain>
    </source>
</reference>
<evidence type="ECO:0000313" key="2">
    <source>
        <dbReference type="Proteomes" id="UP000425960"/>
    </source>
</evidence>
<sequence length="92" mass="10105">MKCTTIREGMECAFMTAKGCGYKGGVCYEIVEQCKGCNRTLEIASGWYCSACPEPTIKWKNGNCNLATHVSTSMAETAQKINPLKASKRSRK</sequence>
<evidence type="ECO:0000313" key="1">
    <source>
        <dbReference type="EMBL" id="BBO80607.1"/>
    </source>
</evidence>
<dbReference type="InterPro" id="IPR047766">
    <property type="entry name" value="PxxKW_fam"/>
</dbReference>
<dbReference type="KEGG" id="dov:DSCO28_11730"/>
<organism evidence="1 2">
    <name type="scientific">Desulfosarcina ovata subsp. sediminis</name>
    <dbReference type="NCBI Taxonomy" id="885957"/>
    <lineage>
        <taxon>Bacteria</taxon>
        <taxon>Pseudomonadati</taxon>
        <taxon>Thermodesulfobacteriota</taxon>
        <taxon>Desulfobacteria</taxon>
        <taxon>Desulfobacterales</taxon>
        <taxon>Desulfosarcinaceae</taxon>
        <taxon>Desulfosarcina</taxon>
    </lineage>
</organism>
<gene>
    <name evidence="1" type="ORF">DSCO28_11730</name>
</gene>
<dbReference type="AlphaFoldDB" id="A0A5K7ZKU5"/>
<dbReference type="NCBIfam" id="NF038144">
    <property type="entry name" value="PxxKW"/>
    <property type="match status" value="1"/>
</dbReference>
<dbReference type="EMBL" id="AP021876">
    <property type="protein sequence ID" value="BBO80607.1"/>
    <property type="molecule type" value="Genomic_DNA"/>
</dbReference>
<dbReference type="Pfam" id="PF20657">
    <property type="entry name" value="DUF6811"/>
    <property type="match status" value="1"/>
</dbReference>
<protein>
    <submittedName>
        <fullName evidence="1">Uncharacterized protein</fullName>
    </submittedName>
</protein>